<keyword evidence="1" id="KW-0812">Transmembrane</keyword>
<dbReference type="PANTHER" id="PTHR31134:SF1">
    <property type="entry name" value="TRANSMEMBRANE PROTEIN 128"/>
    <property type="match status" value="1"/>
</dbReference>
<dbReference type="Proteomes" id="UP001431209">
    <property type="component" value="Unassembled WGS sequence"/>
</dbReference>
<gene>
    <name evidence="2" type="ORF">AKO1_011159</name>
</gene>
<protein>
    <recommendedName>
        <fullName evidence="4">Transmembrane protein 128</fullName>
    </recommendedName>
</protein>
<feature type="transmembrane region" description="Helical" evidence="1">
    <location>
        <begin position="33"/>
        <end position="56"/>
    </location>
</feature>
<comment type="caution">
    <text evidence="2">The sequence shown here is derived from an EMBL/GenBank/DDBJ whole genome shotgun (WGS) entry which is preliminary data.</text>
</comment>
<name>A0AAW2Z1J3_9EUKA</name>
<feature type="non-terminal residue" evidence="2">
    <location>
        <position position="1"/>
    </location>
</feature>
<evidence type="ECO:0000313" key="3">
    <source>
        <dbReference type="Proteomes" id="UP001431209"/>
    </source>
</evidence>
<sequence length="149" mass="17338">RRKPQTITVEDEVYERDLEEVDRRITLQFLIEAVVWFAVAAFVLYYSEIISVILYSEVPHRIPLYIGLFCAVLNVLIALYHIIYVQFILKVPNWEDYNTPLVYVAIITLFFGFISLCIGLWPVYSFVAPIIIAVLGFQSVYLLSLFTFT</sequence>
<dbReference type="PANTHER" id="PTHR31134">
    <property type="entry name" value="TRANSMEMBRANE PROTEIN 128"/>
    <property type="match status" value="1"/>
</dbReference>
<keyword evidence="1" id="KW-0472">Membrane</keyword>
<dbReference type="EMBL" id="JAOPGA020000861">
    <property type="protein sequence ID" value="KAL0482482.1"/>
    <property type="molecule type" value="Genomic_DNA"/>
</dbReference>
<dbReference type="Pfam" id="PF20479">
    <property type="entry name" value="TMEM128"/>
    <property type="match status" value="1"/>
</dbReference>
<feature type="transmembrane region" description="Helical" evidence="1">
    <location>
        <begin position="127"/>
        <end position="148"/>
    </location>
</feature>
<dbReference type="InterPro" id="IPR033579">
    <property type="entry name" value="TMEM128"/>
</dbReference>
<keyword evidence="1" id="KW-1133">Transmembrane helix</keyword>
<keyword evidence="3" id="KW-1185">Reference proteome</keyword>
<feature type="transmembrane region" description="Helical" evidence="1">
    <location>
        <begin position="62"/>
        <end position="89"/>
    </location>
</feature>
<evidence type="ECO:0000313" key="2">
    <source>
        <dbReference type="EMBL" id="KAL0482482.1"/>
    </source>
</evidence>
<organism evidence="2 3">
    <name type="scientific">Acrasis kona</name>
    <dbReference type="NCBI Taxonomy" id="1008807"/>
    <lineage>
        <taxon>Eukaryota</taxon>
        <taxon>Discoba</taxon>
        <taxon>Heterolobosea</taxon>
        <taxon>Tetramitia</taxon>
        <taxon>Eutetramitia</taxon>
        <taxon>Acrasidae</taxon>
        <taxon>Acrasis</taxon>
    </lineage>
</organism>
<proteinExistence type="predicted"/>
<accession>A0AAW2Z1J3</accession>
<evidence type="ECO:0000256" key="1">
    <source>
        <dbReference type="SAM" id="Phobius"/>
    </source>
</evidence>
<feature type="transmembrane region" description="Helical" evidence="1">
    <location>
        <begin position="101"/>
        <end position="121"/>
    </location>
</feature>
<dbReference type="AlphaFoldDB" id="A0AAW2Z1J3"/>
<evidence type="ECO:0008006" key="4">
    <source>
        <dbReference type="Google" id="ProtNLM"/>
    </source>
</evidence>
<reference evidence="2 3" key="1">
    <citation type="submission" date="2024-03" db="EMBL/GenBank/DDBJ databases">
        <title>The Acrasis kona genome and developmental transcriptomes reveal deep origins of eukaryotic multicellular pathways.</title>
        <authorList>
            <person name="Sheikh S."/>
            <person name="Fu C.-J."/>
            <person name="Brown M.W."/>
            <person name="Baldauf S.L."/>
        </authorList>
    </citation>
    <scope>NUCLEOTIDE SEQUENCE [LARGE SCALE GENOMIC DNA]</scope>
    <source>
        <strain evidence="2 3">ATCC MYA-3509</strain>
    </source>
</reference>